<evidence type="ECO:0000313" key="2">
    <source>
        <dbReference type="Proteomes" id="UP000708208"/>
    </source>
</evidence>
<dbReference type="AlphaFoldDB" id="A0A8J2PNQ5"/>
<comment type="caution">
    <text evidence="1">The sequence shown here is derived from an EMBL/GenBank/DDBJ whole genome shotgun (WGS) entry which is preliminary data.</text>
</comment>
<keyword evidence="2" id="KW-1185">Reference proteome</keyword>
<evidence type="ECO:0000313" key="1">
    <source>
        <dbReference type="EMBL" id="CAG7828043.1"/>
    </source>
</evidence>
<sequence length="128" mass="14553">MRGKQEMEQLDDIPIIPFLREKEDRTYFSRSEDNRLQFWQQHKDLDLGTIRVACVLNKTVGLPEIMLNMPVPSETSEKLNGWPGPTLSLSWKAAGNLESFIISQRRDTLDGHIQVRPKSKESTSAVGG</sequence>
<dbReference type="Proteomes" id="UP000708208">
    <property type="component" value="Unassembled WGS sequence"/>
</dbReference>
<accession>A0A8J2PNQ5</accession>
<gene>
    <name evidence="1" type="ORF">AFUS01_LOCUS37996</name>
</gene>
<protein>
    <submittedName>
        <fullName evidence="1">Uncharacterized protein</fullName>
    </submittedName>
</protein>
<feature type="non-terminal residue" evidence="1">
    <location>
        <position position="128"/>
    </location>
</feature>
<organism evidence="1 2">
    <name type="scientific">Allacma fusca</name>
    <dbReference type="NCBI Taxonomy" id="39272"/>
    <lineage>
        <taxon>Eukaryota</taxon>
        <taxon>Metazoa</taxon>
        <taxon>Ecdysozoa</taxon>
        <taxon>Arthropoda</taxon>
        <taxon>Hexapoda</taxon>
        <taxon>Collembola</taxon>
        <taxon>Symphypleona</taxon>
        <taxon>Sminthuridae</taxon>
        <taxon>Allacma</taxon>
    </lineage>
</organism>
<proteinExistence type="predicted"/>
<reference evidence="1" key="1">
    <citation type="submission" date="2021-06" db="EMBL/GenBank/DDBJ databases">
        <authorList>
            <person name="Hodson N. C."/>
            <person name="Mongue J. A."/>
            <person name="Jaron S. K."/>
        </authorList>
    </citation>
    <scope>NUCLEOTIDE SEQUENCE</scope>
</reference>
<name>A0A8J2PNQ5_9HEXA</name>
<dbReference type="EMBL" id="CAJVCH010545934">
    <property type="protein sequence ID" value="CAG7828043.1"/>
    <property type="molecule type" value="Genomic_DNA"/>
</dbReference>